<evidence type="ECO:0000256" key="2">
    <source>
        <dbReference type="ARBA" id="ARBA00022438"/>
    </source>
</evidence>
<evidence type="ECO:0000256" key="3">
    <source>
        <dbReference type="ARBA" id="ARBA00022670"/>
    </source>
</evidence>
<dbReference type="Gene3D" id="2.40.30.40">
    <property type="entry name" value="Peptidase M42, domain 2"/>
    <property type="match status" value="1"/>
</dbReference>
<dbReference type="Gene3D" id="3.40.630.10">
    <property type="entry name" value="Zn peptidases"/>
    <property type="match status" value="1"/>
</dbReference>
<keyword evidence="4" id="KW-0479">Metal-binding</keyword>
<organism evidence="7 8">
    <name type="scientific">Paenibacillus residui</name>
    <dbReference type="NCBI Taxonomy" id="629724"/>
    <lineage>
        <taxon>Bacteria</taxon>
        <taxon>Bacillati</taxon>
        <taxon>Bacillota</taxon>
        <taxon>Bacilli</taxon>
        <taxon>Bacillales</taxon>
        <taxon>Paenibacillaceae</taxon>
        <taxon>Paenibacillus</taxon>
    </lineage>
</organism>
<dbReference type="InterPro" id="IPR023367">
    <property type="entry name" value="Peptidase_M42_dom2"/>
</dbReference>
<dbReference type="PANTHER" id="PTHR32481:SF0">
    <property type="entry name" value="AMINOPEPTIDASE YPDE-RELATED"/>
    <property type="match status" value="1"/>
</dbReference>
<name>A0ABW3D738_9BACL</name>
<accession>A0ABW3D738</accession>
<dbReference type="Proteomes" id="UP001597120">
    <property type="component" value="Unassembled WGS sequence"/>
</dbReference>
<dbReference type="InterPro" id="IPR051464">
    <property type="entry name" value="Peptidase_M42_aminopept"/>
</dbReference>
<dbReference type="CDD" id="cd05656">
    <property type="entry name" value="M42_Frv"/>
    <property type="match status" value="1"/>
</dbReference>
<sequence length="357" mass="38630">MNRDTLELFRTLTELPGPPGFEHEVRRFVRAELEKVTTEVISDHLGSIFGVLRGDDSGPKVMVNGHMDEVGFMITGIKDNGMLKFKPLGGWWSQVLLAQRVQILTKQGTLFGVIGSTPPHLLDESQRSKPADIGTMFIDIGADSQEHAMELGVRPGLPAVPVCPFTPLADGKKIMAKAWDNRFGVGLALELAKELKGQHFPNVLYTGATVQEEVGLRGAQTAAALIEPDICYTLDAGPANDTTGDRQAFGHLGKGTLVRILDSSIVPNQALIEFILDTAETHDIPYQFFVSPGATDAGKVHLYGKGVPTAALGVCARYIHTSASILHIDDYAAAKELLVRLVQATDRTLVRTVTEQA</sequence>
<comment type="caution">
    <text evidence="7">The sequence shown here is derived from an EMBL/GenBank/DDBJ whole genome shotgun (WGS) entry which is preliminary data.</text>
</comment>
<dbReference type="PIRSF" id="PIRSF001123">
    <property type="entry name" value="PepA_GA"/>
    <property type="match status" value="1"/>
</dbReference>
<dbReference type="InterPro" id="IPR008007">
    <property type="entry name" value="Peptidase_M42"/>
</dbReference>
<keyword evidence="2" id="KW-0031">Aminopeptidase</keyword>
<proteinExistence type="inferred from homology"/>
<dbReference type="PANTHER" id="PTHR32481">
    <property type="entry name" value="AMINOPEPTIDASE"/>
    <property type="match status" value="1"/>
</dbReference>
<keyword evidence="3" id="KW-0645">Protease</keyword>
<evidence type="ECO:0000313" key="7">
    <source>
        <dbReference type="EMBL" id="MFD0868960.1"/>
    </source>
</evidence>
<dbReference type="EMBL" id="JBHTIU010000027">
    <property type="protein sequence ID" value="MFD0868960.1"/>
    <property type="molecule type" value="Genomic_DNA"/>
</dbReference>
<protein>
    <submittedName>
        <fullName evidence="7">M42 family metallopeptidase</fullName>
    </submittedName>
</protein>
<evidence type="ECO:0000256" key="1">
    <source>
        <dbReference type="ARBA" id="ARBA00006272"/>
    </source>
</evidence>
<evidence type="ECO:0000256" key="6">
    <source>
        <dbReference type="PIRNR" id="PIRNR001123"/>
    </source>
</evidence>
<evidence type="ECO:0000313" key="8">
    <source>
        <dbReference type="Proteomes" id="UP001597120"/>
    </source>
</evidence>
<reference evidence="8" key="1">
    <citation type="journal article" date="2019" name="Int. J. Syst. Evol. Microbiol.">
        <title>The Global Catalogue of Microorganisms (GCM) 10K type strain sequencing project: providing services to taxonomists for standard genome sequencing and annotation.</title>
        <authorList>
            <consortium name="The Broad Institute Genomics Platform"/>
            <consortium name="The Broad Institute Genome Sequencing Center for Infectious Disease"/>
            <person name="Wu L."/>
            <person name="Ma J."/>
        </authorList>
    </citation>
    <scope>NUCLEOTIDE SEQUENCE [LARGE SCALE GENOMIC DNA]</scope>
    <source>
        <strain evidence="8">CCUG 57263</strain>
    </source>
</reference>
<dbReference type="SUPFAM" id="SSF53187">
    <property type="entry name" value="Zn-dependent exopeptidases"/>
    <property type="match status" value="1"/>
</dbReference>
<keyword evidence="5" id="KW-0378">Hydrolase</keyword>
<dbReference type="RefSeq" id="WP_144933688.1">
    <property type="nucleotide sequence ID" value="NZ_JBHTIU010000027.1"/>
</dbReference>
<dbReference type="Pfam" id="PF05343">
    <property type="entry name" value="Peptidase_M42"/>
    <property type="match status" value="1"/>
</dbReference>
<keyword evidence="8" id="KW-1185">Reference proteome</keyword>
<evidence type="ECO:0000256" key="5">
    <source>
        <dbReference type="ARBA" id="ARBA00022801"/>
    </source>
</evidence>
<comment type="similarity">
    <text evidence="1 6">Belongs to the peptidase M42 family.</text>
</comment>
<gene>
    <name evidence="7" type="ORF">ACFQ03_07345</name>
</gene>
<dbReference type="SUPFAM" id="SSF101821">
    <property type="entry name" value="Aminopeptidase/glucanase lid domain"/>
    <property type="match status" value="1"/>
</dbReference>
<evidence type="ECO:0000256" key="4">
    <source>
        <dbReference type="ARBA" id="ARBA00022723"/>
    </source>
</evidence>